<sequence length="671" mass="75518">MELFRNALNLWTRRDPQTTSNASEEPDMPLRNGISTPTRTSNPIPTSSPLSSLDTTASFSTLAANAYADARGDTDADADDTIVVASANDSRVGEITRPGHSSSVVTESEDEEEAGRRDAGGCVDANEAVGNQSDLDTAPQQYRLKKGLPPELKEHCRVYLEEALPRQAIALLDSLLSTRSENPREPVYCPPPSQISLLCSLIVHPDFTTRPKEPDWPQISLQSLVYLRGLLAVLGPVNACFKEAVLFGTHATYDADPDSLTALYGHADADERGLVRLSPRHGNDSIWQRGRDFFSVVGWAFNCSVLHLERWQWWARWLDFMLDLLEKDIQQRHDLDVESGADDMPFLQGSILASYITQRSSRTTDMVMWIIKALFSDGSASSTSVFQEIWHREHKNKSQRTANKRKREKVNIDRGEYGGYLDDESVHSSQASEPPTPQKRRTREEVEEAEVLEATYIETIPFRQRLFSLVSYLSYSLHDASPIDFSNLYQKFEQRIKELPLPIFSSFINHSTSALRMDQQIEMLQGVLFLFMPAGALSPRKVDRVRFEEGGVSPAILERCFLPYPANTIEIEDHIKMSLLLENLLMIVWENGENEGFSGNLAQAVRKGVEARWDKINKKKTRGRGRGPSEAEREARATLEASDARLGWLVAAIEDNRKTAEEDPMDEDERS</sequence>
<evidence type="ECO:0000313" key="1">
    <source>
        <dbReference type="EMBL" id="KAJ8108763.1"/>
    </source>
</evidence>
<organism evidence="1 2">
    <name type="scientific">Nemania bipapillata</name>
    <dbReference type="NCBI Taxonomy" id="110536"/>
    <lineage>
        <taxon>Eukaryota</taxon>
        <taxon>Fungi</taxon>
        <taxon>Dikarya</taxon>
        <taxon>Ascomycota</taxon>
        <taxon>Pezizomycotina</taxon>
        <taxon>Sordariomycetes</taxon>
        <taxon>Xylariomycetidae</taxon>
        <taxon>Xylariales</taxon>
        <taxon>Xylariaceae</taxon>
        <taxon>Nemania</taxon>
    </lineage>
</organism>
<keyword evidence="2" id="KW-1185">Reference proteome</keyword>
<comment type="caution">
    <text evidence="1">The sequence shown here is derived from an EMBL/GenBank/DDBJ whole genome shotgun (WGS) entry which is preliminary data.</text>
</comment>
<evidence type="ECO:0000313" key="2">
    <source>
        <dbReference type="Proteomes" id="UP001153334"/>
    </source>
</evidence>
<reference evidence="1" key="1">
    <citation type="submission" date="2022-11" db="EMBL/GenBank/DDBJ databases">
        <title>Genome Sequence of Nemania bipapillata.</title>
        <authorList>
            <person name="Buettner E."/>
        </authorList>
    </citation>
    <scope>NUCLEOTIDE SEQUENCE</scope>
    <source>
        <strain evidence="1">CP14</strain>
    </source>
</reference>
<protein>
    <submittedName>
        <fullName evidence="1">Uncharacterized protein</fullName>
    </submittedName>
</protein>
<dbReference type="EMBL" id="JAPESX010002220">
    <property type="protein sequence ID" value="KAJ8108763.1"/>
    <property type="molecule type" value="Genomic_DNA"/>
</dbReference>
<accession>A0ACC2I1B4</accession>
<name>A0ACC2I1B4_9PEZI</name>
<proteinExistence type="predicted"/>
<gene>
    <name evidence="1" type="ORF">ONZ43_g6326</name>
</gene>
<dbReference type="Proteomes" id="UP001153334">
    <property type="component" value="Unassembled WGS sequence"/>
</dbReference>